<dbReference type="Proteomes" id="UP001459277">
    <property type="component" value="Unassembled WGS sequence"/>
</dbReference>
<dbReference type="AlphaFoldDB" id="A0AAW2CCD2"/>
<dbReference type="Gene3D" id="3.60.10.10">
    <property type="entry name" value="Endonuclease/exonuclease/phosphatase"/>
    <property type="match status" value="1"/>
</dbReference>
<dbReference type="EMBL" id="JAZDWU010000007">
    <property type="protein sequence ID" value="KAK9995941.1"/>
    <property type="molecule type" value="Genomic_DNA"/>
</dbReference>
<dbReference type="SUPFAM" id="SSF56219">
    <property type="entry name" value="DNase I-like"/>
    <property type="match status" value="1"/>
</dbReference>
<evidence type="ECO:0000313" key="2">
    <source>
        <dbReference type="Proteomes" id="UP001459277"/>
    </source>
</evidence>
<keyword evidence="2" id="KW-1185">Reference proteome</keyword>
<gene>
    <name evidence="1" type="ORF">SO802_020627</name>
</gene>
<evidence type="ECO:0000313" key="1">
    <source>
        <dbReference type="EMBL" id="KAK9995941.1"/>
    </source>
</evidence>
<comment type="caution">
    <text evidence="1">The sequence shown here is derived from an EMBL/GenBank/DDBJ whole genome shotgun (WGS) entry which is preliminary data.</text>
</comment>
<name>A0AAW2CCD2_9ROSI</name>
<accession>A0AAW2CCD2</accession>
<organism evidence="1 2">
    <name type="scientific">Lithocarpus litseifolius</name>
    <dbReference type="NCBI Taxonomy" id="425828"/>
    <lineage>
        <taxon>Eukaryota</taxon>
        <taxon>Viridiplantae</taxon>
        <taxon>Streptophyta</taxon>
        <taxon>Embryophyta</taxon>
        <taxon>Tracheophyta</taxon>
        <taxon>Spermatophyta</taxon>
        <taxon>Magnoliopsida</taxon>
        <taxon>eudicotyledons</taxon>
        <taxon>Gunneridae</taxon>
        <taxon>Pentapetalae</taxon>
        <taxon>rosids</taxon>
        <taxon>fabids</taxon>
        <taxon>Fagales</taxon>
        <taxon>Fagaceae</taxon>
        <taxon>Lithocarpus</taxon>
    </lineage>
</organism>
<proteinExistence type="predicted"/>
<sequence>MKILSLNCRGLGIPEVLQELRYLANEEGPKVLVLSETRLDMDGFVGLKKKLGLIKGFAVSRIGLGGGLVMLWWDNVDIDVQNPSPYYIDALVNQEVTHKFTLARWPIHFRLW</sequence>
<protein>
    <submittedName>
        <fullName evidence="1">Uncharacterized protein</fullName>
    </submittedName>
</protein>
<reference evidence="1 2" key="1">
    <citation type="submission" date="2024-01" db="EMBL/GenBank/DDBJ databases">
        <title>A telomere-to-telomere, gap-free genome of sweet tea (Lithocarpus litseifolius).</title>
        <authorList>
            <person name="Zhou J."/>
        </authorList>
    </citation>
    <scope>NUCLEOTIDE SEQUENCE [LARGE SCALE GENOMIC DNA]</scope>
    <source>
        <strain evidence="1">Zhou-2022a</strain>
        <tissue evidence="1">Leaf</tissue>
    </source>
</reference>
<dbReference type="InterPro" id="IPR036691">
    <property type="entry name" value="Endo/exonu/phosph_ase_sf"/>
</dbReference>